<accession>A0A7W3LKR9</accession>
<dbReference type="InterPro" id="IPR016169">
    <property type="entry name" value="FAD-bd_PCMH_sub2"/>
</dbReference>
<dbReference type="InterPro" id="IPR016164">
    <property type="entry name" value="FAD-linked_Oxase-like_C"/>
</dbReference>
<dbReference type="Gene3D" id="3.30.465.10">
    <property type="match status" value="1"/>
</dbReference>
<dbReference type="GO" id="GO:0071949">
    <property type="term" value="F:FAD binding"/>
    <property type="evidence" value="ECO:0007669"/>
    <property type="project" value="InterPro"/>
</dbReference>
<dbReference type="Pfam" id="PF13183">
    <property type="entry name" value="Fer4_8"/>
    <property type="match status" value="1"/>
</dbReference>
<protein>
    <submittedName>
        <fullName evidence="10">FAD/FMN-containing dehydrogenase/Fe-S oxidoreductase</fullName>
    </submittedName>
</protein>
<dbReference type="GO" id="GO:0008720">
    <property type="term" value="F:D-lactate dehydrogenase (NAD+) activity"/>
    <property type="evidence" value="ECO:0007669"/>
    <property type="project" value="TreeGrafter"/>
</dbReference>
<name>A0A7W3LKR9_ACTNM</name>
<dbReference type="EMBL" id="JACJIA010000002">
    <property type="protein sequence ID" value="MBA8949914.1"/>
    <property type="molecule type" value="Genomic_DNA"/>
</dbReference>
<evidence type="ECO:0000256" key="7">
    <source>
        <dbReference type="ARBA" id="ARBA00023014"/>
    </source>
</evidence>
<comment type="cofactor">
    <cofactor evidence="1">
        <name>FAD</name>
        <dbReference type="ChEBI" id="CHEBI:57692"/>
    </cofactor>
</comment>
<dbReference type="Pfam" id="PF02754">
    <property type="entry name" value="CCG"/>
    <property type="match status" value="1"/>
</dbReference>
<evidence type="ECO:0000256" key="4">
    <source>
        <dbReference type="ARBA" id="ARBA00022827"/>
    </source>
</evidence>
<proteinExistence type="predicted"/>
<keyword evidence="2" id="KW-0285">Flavoprotein</keyword>
<dbReference type="InterPro" id="IPR004017">
    <property type="entry name" value="Cys_rich_dom"/>
</dbReference>
<organism evidence="10 11">
    <name type="scientific">Actinomadura namibiensis</name>
    <dbReference type="NCBI Taxonomy" id="182080"/>
    <lineage>
        <taxon>Bacteria</taxon>
        <taxon>Bacillati</taxon>
        <taxon>Actinomycetota</taxon>
        <taxon>Actinomycetes</taxon>
        <taxon>Streptosporangiales</taxon>
        <taxon>Thermomonosporaceae</taxon>
        <taxon>Actinomadura</taxon>
    </lineage>
</organism>
<dbReference type="InterPro" id="IPR006094">
    <property type="entry name" value="Oxid_FAD_bind_N"/>
</dbReference>
<dbReference type="PROSITE" id="PS00198">
    <property type="entry name" value="4FE4S_FER_1"/>
    <property type="match status" value="1"/>
</dbReference>
<dbReference type="InterPro" id="IPR004113">
    <property type="entry name" value="FAD-bd_oxidored_4_C"/>
</dbReference>
<dbReference type="RefSeq" id="WP_182842415.1">
    <property type="nucleotide sequence ID" value="NZ_BAAALP010000027.1"/>
</dbReference>
<dbReference type="SUPFAM" id="SSF56176">
    <property type="entry name" value="FAD-binding/transporter-associated domain-like"/>
    <property type="match status" value="1"/>
</dbReference>
<keyword evidence="7" id="KW-0411">Iron-sulfur</keyword>
<evidence type="ECO:0000313" key="10">
    <source>
        <dbReference type="EMBL" id="MBA8949914.1"/>
    </source>
</evidence>
<dbReference type="PROSITE" id="PS51387">
    <property type="entry name" value="FAD_PCMH"/>
    <property type="match status" value="1"/>
</dbReference>
<dbReference type="GO" id="GO:0046872">
    <property type="term" value="F:metal ion binding"/>
    <property type="evidence" value="ECO:0007669"/>
    <property type="project" value="UniProtKB-KW"/>
</dbReference>
<evidence type="ECO:0000256" key="2">
    <source>
        <dbReference type="ARBA" id="ARBA00022630"/>
    </source>
</evidence>
<dbReference type="InterPro" id="IPR016166">
    <property type="entry name" value="FAD-bd_PCMH"/>
</dbReference>
<evidence type="ECO:0000256" key="6">
    <source>
        <dbReference type="ARBA" id="ARBA00023004"/>
    </source>
</evidence>
<dbReference type="GO" id="GO:1903457">
    <property type="term" value="P:lactate catabolic process"/>
    <property type="evidence" value="ECO:0007669"/>
    <property type="project" value="TreeGrafter"/>
</dbReference>
<dbReference type="SUPFAM" id="SSF46548">
    <property type="entry name" value="alpha-helical ferredoxin"/>
    <property type="match status" value="1"/>
</dbReference>
<dbReference type="Pfam" id="PF02913">
    <property type="entry name" value="FAD-oxidase_C"/>
    <property type="match status" value="1"/>
</dbReference>
<dbReference type="InterPro" id="IPR017900">
    <property type="entry name" value="4Fe4S_Fe_S_CS"/>
</dbReference>
<evidence type="ECO:0000259" key="9">
    <source>
        <dbReference type="PROSITE" id="PS51387"/>
    </source>
</evidence>
<dbReference type="Pfam" id="PF01565">
    <property type="entry name" value="FAD_binding_4"/>
    <property type="match status" value="1"/>
</dbReference>
<dbReference type="Proteomes" id="UP000572680">
    <property type="component" value="Unassembled WGS sequence"/>
</dbReference>
<dbReference type="InterPro" id="IPR009051">
    <property type="entry name" value="Helical_ferredxn"/>
</dbReference>
<dbReference type="Gene3D" id="3.30.70.2740">
    <property type="match status" value="1"/>
</dbReference>
<dbReference type="GO" id="GO:0051536">
    <property type="term" value="F:iron-sulfur cluster binding"/>
    <property type="evidence" value="ECO:0007669"/>
    <property type="project" value="UniProtKB-KW"/>
</dbReference>
<evidence type="ECO:0000313" key="11">
    <source>
        <dbReference type="Proteomes" id="UP000572680"/>
    </source>
</evidence>
<sequence length="940" mass="99704">MPDHARRLAAALPGVVRTDLTARAAYSSDASVFRAVPVAVAEPRTPADLVRILEVAAAEGLPVTPRGGGTSIAGNALGPGVVVDVSRHLNRIVRLDPDARTAVVEPGVVLDDLRAAASRHGLTFGPDPSTHSRCTLGGMLGNNACGPHSVAWGTTAANVESLTLLRPDGRELRAARGTSGNAATDAALTALRDAHLAALRTELGRFSRQVSGYGLHHLLPEHGFDVAKALVGSEGTCGFVTEATVRLVEAPAARALAVLGFPDVHAAAEQAPFVAGAGALTVEGMASDLLAALRSRPGRGGAGADLPPGGGWLYCEAGGATGAEARDAAHALAEAVRARVPDTTSVVVDDPARMRALWWIREAGAGIVTRLLDGGEAWAGWEDSAVPPRHLSAYLRDLYALMREHGLRGVPYGHFGEGCLHLRLSFGLDTRPGLAVYRRFMEDAARLVVSHGGSISGEHGDGRARSELLPAMYSAGTRNAFAAFKRAFDPDDRLNPGIITDPAPLDAHLRPGPGRDALAVTPVHALTRDNGSFTAAVHRCVGVGACRDLRAGAMCPSFKATRDEVHSTRGRARVLAEMLRGESLPGGWRSAEVREALDLCLSCKACATECPVNVDMATYKAEFLHHHHKGRPRPRAHYAMGWLPLWSRLVTATPFTAGLVNRVLAARRPAGAVKRLAGLEPRRDLPSFAPRTLRAWTRGRRPRRAGRPVVLWPDTFTNFHTPEVGRAAVEVLEALGHRAVLPPGPVCCGLTWHSTGQLGVARRVLRRTLDTLAPALEAGLPVLGLEPSCTVMLREEAAELLPGDPRAALLAARVTTLAELVLTGDGWPFERLDLPAVTQFHCHQEAKGTTAADREVLERLGIAADVITAGCCGLAGNFGFEPGHWEVSRACADRELYPRLNAAPAALAHADGFSCRLQIVQGTAHRPLHLAQLLRLALRR</sequence>
<dbReference type="InterPro" id="IPR017896">
    <property type="entry name" value="4Fe4S_Fe-S-bd"/>
</dbReference>
<keyword evidence="3" id="KW-0479">Metal-binding</keyword>
<evidence type="ECO:0000256" key="1">
    <source>
        <dbReference type="ARBA" id="ARBA00001974"/>
    </source>
</evidence>
<dbReference type="SUPFAM" id="SSF55103">
    <property type="entry name" value="FAD-linked oxidases, C-terminal domain"/>
    <property type="match status" value="1"/>
</dbReference>
<reference evidence="10 11" key="1">
    <citation type="submission" date="2020-08" db="EMBL/GenBank/DDBJ databases">
        <title>Genomic Encyclopedia of Type Strains, Phase IV (KMG-IV): sequencing the most valuable type-strain genomes for metagenomic binning, comparative biology and taxonomic classification.</title>
        <authorList>
            <person name="Goeker M."/>
        </authorList>
    </citation>
    <scope>NUCLEOTIDE SEQUENCE [LARGE SCALE GENOMIC DNA]</scope>
    <source>
        <strain evidence="10 11">DSM 44197</strain>
    </source>
</reference>
<dbReference type="Gene3D" id="1.10.1060.10">
    <property type="entry name" value="Alpha-helical ferredoxin"/>
    <property type="match status" value="1"/>
</dbReference>
<gene>
    <name evidence="10" type="ORF">HNR61_001527</name>
</gene>
<evidence type="ECO:0000256" key="3">
    <source>
        <dbReference type="ARBA" id="ARBA00022723"/>
    </source>
</evidence>
<keyword evidence="6" id="KW-0408">Iron</keyword>
<comment type="caution">
    <text evidence="10">The sequence shown here is derived from an EMBL/GenBank/DDBJ whole genome shotgun (WGS) entry which is preliminary data.</text>
</comment>
<dbReference type="GO" id="GO:0004458">
    <property type="term" value="F:D-lactate dehydrogenase (cytochrome) activity"/>
    <property type="evidence" value="ECO:0007669"/>
    <property type="project" value="TreeGrafter"/>
</dbReference>
<dbReference type="PANTHER" id="PTHR11748:SF119">
    <property type="entry name" value="D-2-HYDROXYGLUTARATE DEHYDROGENASE"/>
    <property type="match status" value="1"/>
</dbReference>
<dbReference type="AlphaFoldDB" id="A0A7W3LKR9"/>
<keyword evidence="5" id="KW-0560">Oxidoreductase</keyword>
<keyword evidence="4" id="KW-0274">FAD</keyword>
<feature type="domain" description="4Fe-4S ferredoxin-type" evidence="8">
    <location>
        <begin position="589"/>
        <end position="620"/>
    </location>
</feature>
<dbReference type="PANTHER" id="PTHR11748">
    <property type="entry name" value="D-LACTATE DEHYDROGENASE"/>
    <property type="match status" value="1"/>
</dbReference>
<dbReference type="PROSITE" id="PS51379">
    <property type="entry name" value="4FE4S_FER_2"/>
    <property type="match status" value="1"/>
</dbReference>
<evidence type="ECO:0000259" key="8">
    <source>
        <dbReference type="PROSITE" id="PS51379"/>
    </source>
</evidence>
<dbReference type="InterPro" id="IPR036318">
    <property type="entry name" value="FAD-bd_PCMH-like_sf"/>
</dbReference>
<feature type="domain" description="FAD-binding PCMH-type" evidence="9">
    <location>
        <begin position="33"/>
        <end position="250"/>
    </location>
</feature>
<keyword evidence="11" id="KW-1185">Reference proteome</keyword>
<evidence type="ECO:0000256" key="5">
    <source>
        <dbReference type="ARBA" id="ARBA00023002"/>
    </source>
</evidence>